<reference evidence="3" key="1">
    <citation type="submission" date="2016-05" db="EMBL/GenBank/DDBJ databases">
        <title>Draft genome sequences of four strains of Ehrlichia ruminantium, a tick-borne pathogen of ruminants, isolated from Zimbabwe, The Gambia and Ghana.</title>
        <authorList>
            <person name="Nakao R."/>
            <person name="Jongejan F."/>
            <person name="Sugimoto C."/>
        </authorList>
    </citation>
    <scope>NUCLEOTIDE SEQUENCE [LARGE SCALE GENOMIC DNA]</scope>
    <source>
        <strain evidence="3">Pokoase 417</strain>
    </source>
</reference>
<dbReference type="EMBL" id="BDDM01000354">
    <property type="protein sequence ID" value="GAT78900.1"/>
    <property type="molecule type" value="Genomic_DNA"/>
</dbReference>
<dbReference type="Proteomes" id="UP000092731">
    <property type="component" value="Unassembled WGS sequence"/>
</dbReference>
<protein>
    <submittedName>
        <fullName evidence="2">Uncharacterized protein</fullName>
    </submittedName>
</protein>
<comment type="caution">
    <text evidence="2">The sequence shown here is derived from an EMBL/GenBank/DDBJ whole genome shotgun (WGS) entry which is preliminary data.</text>
</comment>
<accession>A0A170TIZ2</accession>
<feature type="region of interest" description="Disordered" evidence="1">
    <location>
        <begin position="1"/>
        <end position="39"/>
    </location>
</feature>
<evidence type="ECO:0000313" key="2">
    <source>
        <dbReference type="EMBL" id="GAT78900.1"/>
    </source>
</evidence>
<name>A0A170TIZ2_EHRRU</name>
<proteinExistence type="predicted"/>
<organism evidence="2 3">
    <name type="scientific">Ehrlichia ruminantium</name>
    <name type="common">heartwater rickettsia</name>
    <name type="synonym">Cowdria ruminantium</name>
    <dbReference type="NCBI Taxonomy" id="779"/>
    <lineage>
        <taxon>Bacteria</taxon>
        <taxon>Pseudomonadati</taxon>
        <taxon>Pseudomonadota</taxon>
        <taxon>Alphaproteobacteria</taxon>
        <taxon>Rickettsiales</taxon>
        <taxon>Anaplasmataceae</taxon>
        <taxon>Ehrlichia</taxon>
    </lineage>
</organism>
<evidence type="ECO:0000256" key="1">
    <source>
        <dbReference type="SAM" id="MobiDB-lite"/>
    </source>
</evidence>
<evidence type="ECO:0000313" key="3">
    <source>
        <dbReference type="Proteomes" id="UP000092731"/>
    </source>
</evidence>
<dbReference type="AlphaFoldDB" id="A0A170TIZ2"/>
<gene>
    <name evidence="2" type="ORF">EHRUM3_11330</name>
</gene>
<sequence>MLFSADKGKNRKNPNNQKDDDLLNNRGKKVCPSNDESET</sequence>